<proteinExistence type="predicted"/>
<dbReference type="InterPro" id="IPR036909">
    <property type="entry name" value="Cyt_c-like_dom_sf"/>
</dbReference>
<dbReference type="GO" id="GO:0020037">
    <property type="term" value="F:heme binding"/>
    <property type="evidence" value="ECO:0007669"/>
    <property type="project" value="InterPro"/>
</dbReference>
<evidence type="ECO:0000313" key="5">
    <source>
        <dbReference type="EMBL" id="TWU61046.1"/>
    </source>
</evidence>
<feature type="domain" description="DUF1553" evidence="3">
    <location>
        <begin position="577"/>
        <end position="832"/>
    </location>
</feature>
<dbReference type="Proteomes" id="UP000316476">
    <property type="component" value="Unassembled WGS sequence"/>
</dbReference>
<reference evidence="5 6" key="1">
    <citation type="submission" date="2019-02" db="EMBL/GenBank/DDBJ databases">
        <title>Deep-cultivation of Planctomycetes and their phenomic and genomic characterization uncovers novel biology.</title>
        <authorList>
            <person name="Wiegand S."/>
            <person name="Jogler M."/>
            <person name="Boedeker C."/>
            <person name="Pinto D."/>
            <person name="Vollmers J."/>
            <person name="Rivas-Marin E."/>
            <person name="Kohn T."/>
            <person name="Peeters S.H."/>
            <person name="Heuer A."/>
            <person name="Rast P."/>
            <person name="Oberbeckmann S."/>
            <person name="Bunk B."/>
            <person name="Jeske O."/>
            <person name="Meyerdierks A."/>
            <person name="Storesund J.E."/>
            <person name="Kallscheuer N."/>
            <person name="Luecker S."/>
            <person name="Lage O.M."/>
            <person name="Pohl T."/>
            <person name="Merkel B.J."/>
            <person name="Hornburger P."/>
            <person name="Mueller R.-W."/>
            <person name="Bruemmer F."/>
            <person name="Labrenz M."/>
            <person name="Spormann A.M."/>
            <person name="Op Den Camp H."/>
            <person name="Overmann J."/>
            <person name="Amann R."/>
            <person name="Jetten M.S.M."/>
            <person name="Mascher T."/>
            <person name="Medema M.H."/>
            <person name="Devos D.P."/>
            <person name="Kaster A.-K."/>
            <person name="Ovreas L."/>
            <person name="Rohde M."/>
            <person name="Galperin M.Y."/>
            <person name="Jogler C."/>
        </authorList>
    </citation>
    <scope>NUCLEOTIDE SEQUENCE [LARGE SCALE GENOMIC DNA]</scope>
    <source>
        <strain evidence="5 6">V7</strain>
    </source>
</reference>
<dbReference type="EMBL" id="SJPZ01000003">
    <property type="protein sequence ID" value="TWU61046.1"/>
    <property type="molecule type" value="Genomic_DNA"/>
</dbReference>
<comment type="caution">
    <text evidence="5">The sequence shown here is derived from an EMBL/GenBank/DDBJ whole genome shotgun (WGS) entry which is preliminary data.</text>
</comment>
<evidence type="ECO:0000259" key="2">
    <source>
        <dbReference type="Pfam" id="PF07583"/>
    </source>
</evidence>
<evidence type="ECO:0000259" key="4">
    <source>
        <dbReference type="Pfam" id="PF07635"/>
    </source>
</evidence>
<dbReference type="PANTHER" id="PTHR35889:SF3">
    <property type="entry name" value="F-BOX DOMAIN-CONTAINING PROTEIN"/>
    <property type="match status" value="1"/>
</dbReference>
<protein>
    <submittedName>
        <fullName evidence="5">Planctomycete cytochrome C</fullName>
    </submittedName>
</protein>
<dbReference type="Pfam" id="PF07635">
    <property type="entry name" value="PSCyt1"/>
    <property type="match status" value="1"/>
</dbReference>
<dbReference type="PANTHER" id="PTHR35889">
    <property type="entry name" value="CYCLOINULO-OLIGOSACCHARIDE FRUCTANOTRANSFERASE-RELATED"/>
    <property type="match status" value="1"/>
</dbReference>
<feature type="coiled-coil region" evidence="1">
    <location>
        <begin position="425"/>
        <end position="459"/>
    </location>
</feature>
<dbReference type="GO" id="GO:0009055">
    <property type="term" value="F:electron transfer activity"/>
    <property type="evidence" value="ECO:0007669"/>
    <property type="project" value="InterPro"/>
</dbReference>
<dbReference type="SUPFAM" id="SSF46626">
    <property type="entry name" value="Cytochrome c"/>
    <property type="match status" value="1"/>
</dbReference>
<evidence type="ECO:0000313" key="6">
    <source>
        <dbReference type="Proteomes" id="UP000316476"/>
    </source>
</evidence>
<name>A0A5C6FHL0_9PLAN</name>
<evidence type="ECO:0000259" key="3">
    <source>
        <dbReference type="Pfam" id="PF07587"/>
    </source>
</evidence>
<gene>
    <name evidence="5" type="ORF">V7x_53580</name>
</gene>
<dbReference type="InterPro" id="IPR011429">
    <property type="entry name" value="Cyt_c_Planctomycete-type"/>
</dbReference>
<sequence>MRTACPVRPTPPCFIRPIGSTLDALIRSPRSYRTYQRMFSVVFRPVVRCAFGQAIRLCCGIGLFLIASTVVAESANDKRTTDDTAVDFAREVQPILAKHCYACHGPDEAEGGLRLTDRDGALAETDSGEIAIVPGDADASHLIERITADEESWVDPMPPEGDRVSAADIEILRRWIDQGAPWKNHWAFEPISAPEIPAVPGHPEISHPIDAFVMQRLQQRGLTPNGPADRPTLIRRLYYDLIGIPPTARQIKRFVDDPDPRAYEQLVDRLLRSPHYGERWGRHWLDLVRYAETNSFERDNPKPNAWKYRDYVIRSFNQDKPYDQFVIEQLAGDELSDVTTETLTATGFYRLGIWDDEPADPEQAFYDEMDDLVTTVGQAFLGLTINCARCHDHKIDPIPQSDYYSFLAFFGDVTTYGVRRDQTGNNQIDVSNESLQQQYADLDRQTTDLEKQLTEIEQRGIASMSAENQRATEGRKADREAVLEKHLRGHLSDDDWRRYESLRAELRDVRKRRRDLPARQSVLGLARLADPPRETFVLFRGSPHSPTDEVDIAFPELFDSNVTAMPASTSRSDSSGRRLALANWIVDPENRLASRVIANRIWQHHFGRGIVRSTNNFGQLGTPPTHPALLDWLANRFVDGGWRFKSMHRLIVTSDAYRRSSDSRPDSMQVDPANDLFWRFDRRRLCAEEIRDSMLKVNGSLNDQVYGPSMYPTLSQEVMQGQSRPGEGWGDSDTVDQNRRSIYIHVKRSLLTPMMTVFDFPDPDRSCEARFMTLQPGQALALLNGDFAHQQAARLAKRIDANHLDDSQLVNRCVRRVLGRDPSQEEIAAGRHLMQRLVNEFEVPRERAVELYCLSVMNWNEFLFVD</sequence>
<organism evidence="5 6">
    <name type="scientific">Crateriforma conspicua</name>
    <dbReference type="NCBI Taxonomy" id="2527996"/>
    <lineage>
        <taxon>Bacteria</taxon>
        <taxon>Pseudomonadati</taxon>
        <taxon>Planctomycetota</taxon>
        <taxon>Planctomycetia</taxon>
        <taxon>Planctomycetales</taxon>
        <taxon>Planctomycetaceae</taxon>
        <taxon>Crateriforma</taxon>
    </lineage>
</organism>
<dbReference type="InterPro" id="IPR011444">
    <property type="entry name" value="DUF1549"/>
</dbReference>
<dbReference type="InterPro" id="IPR022655">
    <property type="entry name" value="DUF1553"/>
</dbReference>
<feature type="domain" description="Cytochrome C Planctomycete-type" evidence="4">
    <location>
        <begin position="100"/>
        <end position="161"/>
    </location>
</feature>
<feature type="domain" description="DUF1549" evidence="2">
    <location>
        <begin position="208"/>
        <end position="413"/>
    </location>
</feature>
<evidence type="ECO:0000256" key="1">
    <source>
        <dbReference type="SAM" id="Coils"/>
    </source>
</evidence>
<dbReference type="AlphaFoldDB" id="A0A5C6FHL0"/>
<dbReference type="Pfam" id="PF07583">
    <property type="entry name" value="PSCyt2"/>
    <property type="match status" value="1"/>
</dbReference>
<dbReference type="Pfam" id="PF07587">
    <property type="entry name" value="PSD1"/>
    <property type="match status" value="1"/>
</dbReference>
<keyword evidence="1" id="KW-0175">Coiled coil</keyword>
<accession>A0A5C6FHL0</accession>